<dbReference type="Proteomes" id="UP000252081">
    <property type="component" value="Unassembled WGS sequence"/>
</dbReference>
<keyword evidence="1" id="KW-0812">Transmembrane</keyword>
<keyword evidence="1" id="KW-0472">Membrane</keyword>
<dbReference type="EMBL" id="QNQU01000029">
    <property type="protein sequence ID" value="RBQ02816.1"/>
    <property type="molecule type" value="Genomic_DNA"/>
</dbReference>
<feature type="transmembrane region" description="Helical" evidence="1">
    <location>
        <begin position="57"/>
        <end position="78"/>
    </location>
</feature>
<sequence>MKRYTPPQYTNQNPTVSGKTSLTSSTDFIVDVFGTKTHSNPISNFFENLRGFLLVKLVLPIAMFLGMFLLLALVICAFGKDQIFGEAGKWWVGIGVPVVFGLCIFSTRWGNLIFTAWIMLLYLVFIIIPLGYVIVTLMKPVLEYLSIM</sequence>
<comment type="caution">
    <text evidence="2">The sequence shown here is derived from an EMBL/GenBank/DDBJ whole genome shotgun (WGS) entry which is preliminary data.</text>
</comment>
<keyword evidence="3" id="KW-1185">Reference proteome</keyword>
<proteinExistence type="predicted"/>
<name>A0A366KMA8_9SPHI</name>
<protein>
    <submittedName>
        <fullName evidence="2">Uncharacterized protein</fullName>
    </submittedName>
</protein>
<keyword evidence="1" id="KW-1133">Transmembrane helix</keyword>
<evidence type="ECO:0000313" key="2">
    <source>
        <dbReference type="EMBL" id="RBQ02816.1"/>
    </source>
</evidence>
<evidence type="ECO:0000256" key="1">
    <source>
        <dbReference type="SAM" id="Phobius"/>
    </source>
</evidence>
<organism evidence="2 3">
    <name type="scientific">Pedobacter miscanthi</name>
    <dbReference type="NCBI Taxonomy" id="2259170"/>
    <lineage>
        <taxon>Bacteria</taxon>
        <taxon>Pseudomonadati</taxon>
        <taxon>Bacteroidota</taxon>
        <taxon>Sphingobacteriia</taxon>
        <taxon>Sphingobacteriales</taxon>
        <taxon>Sphingobacteriaceae</taxon>
        <taxon>Pedobacter</taxon>
    </lineage>
</organism>
<dbReference type="RefSeq" id="WP_113951515.1">
    <property type="nucleotide sequence ID" value="NZ_QNQU01000029.1"/>
</dbReference>
<dbReference type="AlphaFoldDB" id="A0A366KMA8"/>
<reference evidence="2 3" key="1">
    <citation type="submission" date="2018-07" db="EMBL/GenBank/DDBJ databases">
        <title>A draft genome of a endophytic bacteria, a new species of Pedobacter.</title>
        <authorList>
            <person name="Zhang Z.D."/>
            <person name="Chen Z.J."/>
        </authorList>
    </citation>
    <scope>NUCLEOTIDE SEQUENCE [LARGE SCALE GENOMIC DNA]</scope>
    <source>
        <strain evidence="2 3">RS10</strain>
    </source>
</reference>
<feature type="transmembrane region" description="Helical" evidence="1">
    <location>
        <begin position="90"/>
        <end position="110"/>
    </location>
</feature>
<evidence type="ECO:0000313" key="3">
    <source>
        <dbReference type="Proteomes" id="UP000252081"/>
    </source>
</evidence>
<gene>
    <name evidence="2" type="ORF">DRW42_24510</name>
</gene>
<dbReference type="OrthoDB" id="9834968at2"/>
<accession>A0A366KMA8</accession>
<feature type="transmembrane region" description="Helical" evidence="1">
    <location>
        <begin position="116"/>
        <end position="138"/>
    </location>
</feature>